<dbReference type="InterPro" id="IPR031410">
    <property type="entry name" value="SAXO4"/>
</dbReference>
<dbReference type="EMBL" id="CAJOBC010005611">
    <property type="protein sequence ID" value="CAF3869627.1"/>
    <property type="molecule type" value="Genomic_DNA"/>
</dbReference>
<dbReference type="EMBL" id="CAJNOK010008730">
    <property type="protein sequence ID" value="CAF1071379.1"/>
    <property type="molecule type" value="Genomic_DNA"/>
</dbReference>
<comment type="caution">
    <text evidence="2">The sequence shown here is derived from an EMBL/GenBank/DDBJ whole genome shotgun (WGS) entry which is preliminary data.</text>
</comment>
<keyword evidence="5" id="KW-1185">Reference proteome</keyword>
<dbReference type="PANTHER" id="PTHR34349">
    <property type="entry name" value="PROTEIN PHOSPHATASE 1 REGULATORY SUBUNIT 32"/>
    <property type="match status" value="1"/>
</dbReference>
<evidence type="ECO:0000313" key="1">
    <source>
        <dbReference type="EMBL" id="CAF1071379.1"/>
    </source>
</evidence>
<dbReference type="EMBL" id="CAJNOQ010005611">
    <property type="protein sequence ID" value="CAF1104988.1"/>
    <property type="molecule type" value="Genomic_DNA"/>
</dbReference>
<evidence type="ECO:0000313" key="3">
    <source>
        <dbReference type="EMBL" id="CAF3835648.1"/>
    </source>
</evidence>
<dbReference type="PANTHER" id="PTHR34349:SF1">
    <property type="entry name" value="PROTEIN PHOSPHATASE 1 REGULATORY SUBUNIT 32"/>
    <property type="match status" value="1"/>
</dbReference>
<dbReference type="Pfam" id="PF15691">
    <property type="entry name" value="PPP1R32"/>
    <property type="match status" value="2"/>
</dbReference>
<proteinExistence type="predicted"/>
<accession>A0A814PE82</accession>
<evidence type="ECO:0000313" key="5">
    <source>
        <dbReference type="Proteomes" id="UP000663829"/>
    </source>
</evidence>
<organism evidence="2 5">
    <name type="scientific">Didymodactylos carnosus</name>
    <dbReference type="NCBI Taxonomy" id="1234261"/>
    <lineage>
        <taxon>Eukaryota</taxon>
        <taxon>Metazoa</taxon>
        <taxon>Spiralia</taxon>
        <taxon>Gnathifera</taxon>
        <taxon>Rotifera</taxon>
        <taxon>Eurotatoria</taxon>
        <taxon>Bdelloidea</taxon>
        <taxon>Philodinida</taxon>
        <taxon>Philodinidae</taxon>
        <taxon>Didymodactylos</taxon>
    </lineage>
</organism>
<evidence type="ECO:0000313" key="2">
    <source>
        <dbReference type="EMBL" id="CAF1104988.1"/>
    </source>
</evidence>
<dbReference type="AlphaFoldDB" id="A0A814PE82"/>
<dbReference type="Proteomes" id="UP000681722">
    <property type="component" value="Unassembled WGS sequence"/>
</dbReference>
<dbReference type="Proteomes" id="UP000682733">
    <property type="component" value="Unassembled WGS sequence"/>
</dbReference>
<evidence type="ECO:0000313" key="4">
    <source>
        <dbReference type="EMBL" id="CAF3869627.1"/>
    </source>
</evidence>
<dbReference type="OrthoDB" id="9980630at2759"/>
<dbReference type="Proteomes" id="UP000677228">
    <property type="component" value="Unassembled WGS sequence"/>
</dbReference>
<protein>
    <recommendedName>
        <fullName evidence="6">Protein phosphatase 1 regulatory subunit 32</fullName>
    </recommendedName>
</protein>
<name>A0A814PE82_9BILA</name>
<sequence length="406" mass="46666">MSTYKYLCSNAAQHIPTGHMDRHVLESEGADNYLMNFYITNYSSTYRNPKQRPKANILSDKSLTPESLLTDKIKLERSKTGYTSNERYYLPYTRTLDDLDNPVLGRICEDNYLTTTQTHFQPYELNSGFEDLPPKTIKQISGFYREKAVHNPDSKVPLIPGKEATTYGSQFVKPAVSEPVILGQVGPKELSGFVNNTEKEPITGTGGERWLYKSRALGPSEYKEKFPPYDYSKGDDDLLNIITPITKVTSDRVIKNSVLPNDDIFPREKTEYNKSYQGTQFLPEKMGNIEIGKKVSTGPTTNEKGHVQTFDDPRRFITTYQINHHSMIPQGRDREGYTVGGVQKPVNSGYVTDVKVWKPFECFKDEREERFRLDPYQVRSLRARDLFFDDSTHDKKNRLQKPLETF</sequence>
<reference evidence="2" key="1">
    <citation type="submission" date="2021-02" db="EMBL/GenBank/DDBJ databases">
        <authorList>
            <person name="Nowell W R."/>
        </authorList>
    </citation>
    <scope>NUCLEOTIDE SEQUENCE</scope>
</reference>
<dbReference type="Proteomes" id="UP000663829">
    <property type="component" value="Unassembled WGS sequence"/>
</dbReference>
<dbReference type="GO" id="GO:0019902">
    <property type="term" value="F:phosphatase binding"/>
    <property type="evidence" value="ECO:0007669"/>
    <property type="project" value="TreeGrafter"/>
</dbReference>
<gene>
    <name evidence="2" type="ORF">GPM918_LOCUS18939</name>
    <name evidence="1" type="ORF">OVA965_LOCUS17911</name>
    <name evidence="4" type="ORF">SRO942_LOCUS18936</name>
    <name evidence="3" type="ORF">TMI583_LOCUS17920</name>
</gene>
<dbReference type="EMBL" id="CAJOBA010008744">
    <property type="protein sequence ID" value="CAF3835648.1"/>
    <property type="molecule type" value="Genomic_DNA"/>
</dbReference>
<evidence type="ECO:0008006" key="6">
    <source>
        <dbReference type="Google" id="ProtNLM"/>
    </source>
</evidence>